<evidence type="ECO:0008006" key="3">
    <source>
        <dbReference type="Google" id="ProtNLM"/>
    </source>
</evidence>
<evidence type="ECO:0000313" key="2">
    <source>
        <dbReference type="Proteomes" id="UP001501470"/>
    </source>
</evidence>
<protein>
    <recommendedName>
        <fullName evidence="3">Knr4/Smi1-like domain-containing protein</fullName>
    </recommendedName>
</protein>
<evidence type="ECO:0000313" key="1">
    <source>
        <dbReference type="EMBL" id="GAA1513511.1"/>
    </source>
</evidence>
<name>A0ABN2A917_9ACTN</name>
<dbReference type="InterPro" id="IPR037883">
    <property type="entry name" value="Knr4/Smi1-like_sf"/>
</dbReference>
<dbReference type="SUPFAM" id="SSF160631">
    <property type="entry name" value="SMI1/KNR4-like"/>
    <property type="match status" value="1"/>
</dbReference>
<dbReference type="Proteomes" id="UP001501470">
    <property type="component" value="Unassembled WGS sequence"/>
</dbReference>
<comment type="caution">
    <text evidence="1">The sequence shown here is derived from an EMBL/GenBank/DDBJ whole genome shotgun (WGS) entry which is preliminary data.</text>
</comment>
<proteinExistence type="predicted"/>
<gene>
    <name evidence="1" type="ORF">GCM10009827_030120</name>
</gene>
<dbReference type="RefSeq" id="WP_344502492.1">
    <property type="nucleotide sequence ID" value="NZ_BAAAQD010000005.1"/>
</dbReference>
<organism evidence="1 2">
    <name type="scientific">Dactylosporangium maewongense</name>
    <dbReference type="NCBI Taxonomy" id="634393"/>
    <lineage>
        <taxon>Bacteria</taxon>
        <taxon>Bacillati</taxon>
        <taxon>Actinomycetota</taxon>
        <taxon>Actinomycetes</taxon>
        <taxon>Micromonosporales</taxon>
        <taxon>Micromonosporaceae</taxon>
        <taxon>Dactylosporangium</taxon>
    </lineage>
</organism>
<reference evidence="1 2" key="1">
    <citation type="journal article" date="2019" name="Int. J. Syst. Evol. Microbiol.">
        <title>The Global Catalogue of Microorganisms (GCM) 10K type strain sequencing project: providing services to taxonomists for standard genome sequencing and annotation.</title>
        <authorList>
            <consortium name="The Broad Institute Genomics Platform"/>
            <consortium name="The Broad Institute Genome Sequencing Center for Infectious Disease"/>
            <person name="Wu L."/>
            <person name="Ma J."/>
        </authorList>
    </citation>
    <scope>NUCLEOTIDE SEQUENCE [LARGE SCALE GENOMIC DNA]</scope>
    <source>
        <strain evidence="1 2">JCM 15933</strain>
    </source>
</reference>
<accession>A0ABN2A917</accession>
<dbReference type="EMBL" id="BAAAQD010000005">
    <property type="protein sequence ID" value="GAA1513511.1"/>
    <property type="molecule type" value="Genomic_DNA"/>
</dbReference>
<keyword evidence="2" id="KW-1185">Reference proteome</keyword>
<sequence length="261" mass="29724">MTDIEARLARIRRLFARLHDLGWTEAAPAPLDPSTVEGFESRHGIRLPENYRRYLLEFGDADTGLLALAAYGTPLSKQDEAEDYFRCNTEPFPLDRAWAGTPDQLEEYQEEMGEDADHLDPDDFYDIDGDPRDGMLHLGGTRSQLYAWLVLNGPFAGTVWVDSTGYAPDGWLAPAVDMLQEFVPEQWWEPLRDEPWFPAAEEPVGGPDFLDLTGDCLARVVLRAELRRAVPADRVRPVDEQLTGLRYGYQYDFRKLMRIDA</sequence>